<dbReference type="InterPro" id="IPR003439">
    <property type="entry name" value="ABC_transporter-like_ATP-bd"/>
</dbReference>
<dbReference type="PANTHER" id="PTHR42788">
    <property type="entry name" value="TAURINE IMPORT ATP-BINDING PROTEIN-RELATED"/>
    <property type="match status" value="1"/>
</dbReference>
<keyword evidence="2" id="KW-0547">Nucleotide-binding</keyword>
<comment type="caution">
    <text evidence="5">The sequence shown here is derived from an EMBL/GenBank/DDBJ whole genome shotgun (WGS) entry which is preliminary data.</text>
</comment>
<dbReference type="InterPro" id="IPR027417">
    <property type="entry name" value="P-loop_NTPase"/>
</dbReference>
<protein>
    <submittedName>
        <fullName evidence="5">ABC transporter ATP-binding protein</fullName>
    </submittedName>
</protein>
<dbReference type="AlphaFoldDB" id="A0A6H9WA59"/>
<dbReference type="Pfam" id="PF00005">
    <property type="entry name" value="ABC_tran"/>
    <property type="match status" value="1"/>
</dbReference>
<sequence length="260" mass="28542">MNDAKVRLSGVTKRFAGAQDVTALEDISLEIAESEFVAIVGPSGCGKSTLLRLVAGLQDPTSGSVEIQASRPGRPKTAMVFQEHALFPWLSVRDNVAFGPRNREVPRKEAAQIADEQLARLGLGRFGDFYPHQLSGGMKQRVGIARALAQDAEILLMDEPLGALDAQTRTLLQEQILELRQESRPTVMYVTHAIDEAVFLSDRVVLMSARPGRVRDIVELDFPVDRGPDLRGTEEFAKVSQGIWNHLRDEVQAAMTGGEQ</sequence>
<accession>A0A6H9WA59</accession>
<evidence type="ECO:0000256" key="1">
    <source>
        <dbReference type="ARBA" id="ARBA00022448"/>
    </source>
</evidence>
<dbReference type="InterPro" id="IPR017871">
    <property type="entry name" value="ABC_transporter-like_CS"/>
</dbReference>
<dbReference type="CDD" id="cd03293">
    <property type="entry name" value="ABC_NrtD_SsuB_transporters"/>
    <property type="match status" value="1"/>
</dbReference>
<dbReference type="RefSeq" id="WP_158029863.1">
    <property type="nucleotide sequence ID" value="NZ_BMHG01000002.1"/>
</dbReference>
<keyword evidence="3 5" id="KW-0067">ATP-binding</keyword>
<dbReference type="GO" id="GO:0016887">
    <property type="term" value="F:ATP hydrolysis activity"/>
    <property type="evidence" value="ECO:0007669"/>
    <property type="project" value="InterPro"/>
</dbReference>
<dbReference type="PROSITE" id="PS00211">
    <property type="entry name" value="ABC_TRANSPORTER_1"/>
    <property type="match status" value="1"/>
</dbReference>
<proteinExistence type="predicted"/>
<keyword evidence="6" id="KW-1185">Reference proteome</keyword>
<evidence type="ECO:0000256" key="3">
    <source>
        <dbReference type="ARBA" id="ARBA00022840"/>
    </source>
</evidence>
<dbReference type="InterPro" id="IPR003593">
    <property type="entry name" value="AAA+_ATPase"/>
</dbReference>
<dbReference type="SUPFAM" id="SSF52540">
    <property type="entry name" value="P-loop containing nucleoside triphosphate hydrolases"/>
    <property type="match status" value="1"/>
</dbReference>
<dbReference type="PANTHER" id="PTHR42788:SF13">
    <property type="entry name" value="ALIPHATIC SULFONATES IMPORT ATP-BINDING PROTEIN SSUB"/>
    <property type="match status" value="1"/>
</dbReference>
<dbReference type="PROSITE" id="PS50893">
    <property type="entry name" value="ABC_TRANSPORTER_2"/>
    <property type="match status" value="1"/>
</dbReference>
<evidence type="ECO:0000313" key="5">
    <source>
        <dbReference type="EMBL" id="KAB1646697.1"/>
    </source>
</evidence>
<dbReference type="InterPro" id="IPR050166">
    <property type="entry name" value="ABC_transporter_ATP-bind"/>
</dbReference>
<dbReference type="EMBL" id="WBJY01000004">
    <property type="protein sequence ID" value="KAB1646697.1"/>
    <property type="molecule type" value="Genomic_DNA"/>
</dbReference>
<reference evidence="5 6" key="1">
    <citation type="submission" date="2019-09" db="EMBL/GenBank/DDBJ databases">
        <title>Phylogeny of genus Pseudoclavibacter and closely related genus.</title>
        <authorList>
            <person name="Li Y."/>
        </authorList>
    </citation>
    <scope>NUCLEOTIDE SEQUENCE [LARGE SCALE GENOMIC DNA]</scope>
    <source>
        <strain evidence="5 6">EGI 60007</strain>
    </source>
</reference>
<evidence type="ECO:0000313" key="6">
    <source>
        <dbReference type="Proteomes" id="UP000431744"/>
    </source>
</evidence>
<dbReference type="Proteomes" id="UP000431744">
    <property type="component" value="Unassembled WGS sequence"/>
</dbReference>
<evidence type="ECO:0000259" key="4">
    <source>
        <dbReference type="PROSITE" id="PS50893"/>
    </source>
</evidence>
<feature type="domain" description="ABC transporter" evidence="4">
    <location>
        <begin position="6"/>
        <end position="234"/>
    </location>
</feature>
<dbReference type="SMART" id="SM00382">
    <property type="entry name" value="AAA"/>
    <property type="match status" value="1"/>
</dbReference>
<organism evidence="5 6">
    <name type="scientific">Pseudoclavibacter endophyticus</name>
    <dbReference type="NCBI Taxonomy" id="1778590"/>
    <lineage>
        <taxon>Bacteria</taxon>
        <taxon>Bacillati</taxon>
        <taxon>Actinomycetota</taxon>
        <taxon>Actinomycetes</taxon>
        <taxon>Micrococcales</taxon>
        <taxon>Microbacteriaceae</taxon>
        <taxon>Pseudoclavibacter</taxon>
    </lineage>
</organism>
<name>A0A6H9WA59_9MICO</name>
<evidence type="ECO:0000256" key="2">
    <source>
        <dbReference type="ARBA" id="ARBA00022741"/>
    </source>
</evidence>
<keyword evidence="1" id="KW-0813">Transport</keyword>
<dbReference type="Gene3D" id="3.40.50.300">
    <property type="entry name" value="P-loop containing nucleotide triphosphate hydrolases"/>
    <property type="match status" value="1"/>
</dbReference>
<dbReference type="OrthoDB" id="8773773at2"/>
<dbReference type="GO" id="GO:0005524">
    <property type="term" value="F:ATP binding"/>
    <property type="evidence" value="ECO:0007669"/>
    <property type="project" value="UniProtKB-KW"/>
</dbReference>
<gene>
    <name evidence="5" type="ORF">F8O04_13180</name>
</gene>